<dbReference type="EMBL" id="CP041185">
    <property type="protein sequence ID" value="QDG69498.1"/>
    <property type="molecule type" value="Genomic_DNA"/>
</dbReference>
<dbReference type="PANTHER" id="PTHR43681">
    <property type="entry name" value="TRANSMEMBRANE GTPASE FZO"/>
    <property type="match status" value="1"/>
</dbReference>
<proteinExistence type="predicted"/>
<keyword evidence="4" id="KW-1185">Reference proteome</keyword>
<feature type="coiled-coil region" evidence="1">
    <location>
        <begin position="622"/>
        <end position="680"/>
    </location>
</feature>
<accession>A0A4Y6R988</accession>
<name>A0A4Y6R988_9BURK</name>
<dbReference type="KEGG" id="jas:FJQ89_03010"/>
<dbReference type="InterPro" id="IPR027417">
    <property type="entry name" value="P-loop_NTPase"/>
</dbReference>
<evidence type="ECO:0000256" key="1">
    <source>
        <dbReference type="SAM" id="Coils"/>
    </source>
</evidence>
<dbReference type="OrthoDB" id="9802035at2"/>
<feature type="domain" description="Dynamin N-terminal" evidence="2">
    <location>
        <begin position="71"/>
        <end position="218"/>
    </location>
</feature>
<protein>
    <recommendedName>
        <fullName evidence="2">Dynamin N-terminal domain-containing protein</fullName>
    </recommendedName>
</protein>
<evidence type="ECO:0000313" key="4">
    <source>
        <dbReference type="Proteomes" id="UP000316665"/>
    </source>
</evidence>
<organism evidence="3 4">
    <name type="scientific">Janthinobacterium tructae</name>
    <dbReference type="NCBI Taxonomy" id="2590869"/>
    <lineage>
        <taxon>Bacteria</taxon>
        <taxon>Pseudomonadati</taxon>
        <taxon>Pseudomonadota</taxon>
        <taxon>Betaproteobacteria</taxon>
        <taxon>Burkholderiales</taxon>
        <taxon>Oxalobacteraceae</taxon>
        <taxon>Janthinobacterium</taxon>
    </lineage>
</organism>
<evidence type="ECO:0000259" key="2">
    <source>
        <dbReference type="Pfam" id="PF00350"/>
    </source>
</evidence>
<reference evidence="3 4" key="1">
    <citation type="submission" date="2019-06" db="EMBL/GenBank/DDBJ databases">
        <title>Complete genome sequence of Janthinobacterium sp. SNU WT3 isolated from diseased rainbow trout.</title>
        <authorList>
            <person name="Oh W.T."/>
            <person name="Park S.C."/>
        </authorList>
    </citation>
    <scope>NUCLEOTIDE SEQUENCE [LARGE SCALE GENOMIC DNA]</scope>
    <source>
        <strain evidence="3 4">SNU WT3</strain>
    </source>
</reference>
<dbReference type="Gene3D" id="3.40.50.300">
    <property type="entry name" value="P-loop containing nucleotide triphosphate hydrolases"/>
    <property type="match status" value="1"/>
</dbReference>
<evidence type="ECO:0000313" key="3">
    <source>
        <dbReference type="EMBL" id="QDG69498.1"/>
    </source>
</evidence>
<gene>
    <name evidence="3" type="ORF">FJQ89_03010</name>
</gene>
<keyword evidence="1" id="KW-0175">Coiled coil</keyword>
<dbReference type="SUPFAM" id="SSF52540">
    <property type="entry name" value="P-loop containing nucleoside triphosphate hydrolases"/>
    <property type="match status" value="1"/>
</dbReference>
<dbReference type="AlphaFoldDB" id="A0A4Y6R988"/>
<sequence>MWCAANSSYRRRSRNWRSWYSKPRPQAAEETTMDKIQDTLVQLAPLLPTDLQEQARELAASRLVASAPLQLVVLGGFSVGKSSLLNMLMGEALLHTAPEEATALPTFIEHGATLSMALVGPDGSTLPLDLDGFRQATSQAPDGAVCATLALPLEWLRDVTVVDLPGLGSVSAARQEYTAAQVQQADAVLYLLEPRGPTRQDMEALRIVRQYGKRVKVVVTRWDMVVNSVAQGEKAPDLGRWSEQIKAETGLCVDLQCVSVHGLGREQLLQFVAQSRQELSTIRLQRFRSEMRPLLENAMGSNVQAQHAYQLRSEDAVRRAHAEVLEKKQQLYVMKTELYARQKEETIQLERDADDAATRRRQALQRQLQQLLQVQADSGVVVDWEHFGLQGGEQLREALAALAVDFSSRSVAYGALQLPDAQVSSFNLRLPVPVAVDVSTFLETGKLLQLQQALSEKQQLVLATENQLQALPSVDLAADELQLHTLAQQRRYVIEEPLARVIERTEGNGGAQLGRFFGEIADLALICVNPATVGAKVGALVGQGVKIRNVVVKAQQISKIVTETTKVAQAIRTGDPHPNIPQPILQKLGALEVLSLAYWGERIGNACGGAPSERSVVDPQALAEQRRAVAELDAGLQLARNELVRKERLASERELTGWALEQSNKEALRLQQEISELTVLLDARAEQARQEAHVQHQRTVLLALERAVGDWLRSYEQQAAGMQQLLMGKVDAYWAQHVESALAASLEQLQVQLAHLDAAPQERALALTQLEREAQGIETAIAALA</sequence>
<dbReference type="InterPro" id="IPR045063">
    <property type="entry name" value="Dynamin_N"/>
</dbReference>
<dbReference type="Pfam" id="PF00350">
    <property type="entry name" value="Dynamin_N"/>
    <property type="match status" value="1"/>
</dbReference>
<dbReference type="PANTHER" id="PTHR43681:SF1">
    <property type="entry name" value="SARCALUMENIN"/>
    <property type="match status" value="1"/>
</dbReference>
<dbReference type="Proteomes" id="UP000316665">
    <property type="component" value="Chromosome"/>
</dbReference>
<dbReference type="InterPro" id="IPR051943">
    <property type="entry name" value="TRAFAC_Dynamin-like_GTPase"/>
</dbReference>